<feature type="transmembrane region" description="Helical" evidence="2">
    <location>
        <begin position="76"/>
        <end position="109"/>
    </location>
</feature>
<evidence type="ECO:0000313" key="3">
    <source>
        <dbReference type="EMBL" id="MBB5134497.1"/>
    </source>
</evidence>
<keyword evidence="2" id="KW-0812">Transmembrane</keyword>
<dbReference type="EMBL" id="JACHGN010000008">
    <property type="protein sequence ID" value="MBB5134497.1"/>
    <property type="molecule type" value="Genomic_DNA"/>
</dbReference>
<evidence type="ECO:0000256" key="1">
    <source>
        <dbReference type="SAM" id="MobiDB-lite"/>
    </source>
</evidence>
<keyword evidence="2" id="KW-0472">Membrane</keyword>
<keyword evidence="4" id="KW-1185">Reference proteome</keyword>
<dbReference type="Proteomes" id="UP000578449">
    <property type="component" value="Unassembled WGS sequence"/>
</dbReference>
<evidence type="ECO:0000313" key="4">
    <source>
        <dbReference type="Proteomes" id="UP000578449"/>
    </source>
</evidence>
<feature type="region of interest" description="Disordered" evidence="1">
    <location>
        <begin position="121"/>
        <end position="169"/>
    </location>
</feature>
<comment type="caution">
    <text evidence="3">The sequence shown here is derived from an EMBL/GenBank/DDBJ whole genome shotgun (WGS) entry which is preliminary data.</text>
</comment>
<name>A0A840PBD6_9ACTN</name>
<organism evidence="3 4">
    <name type="scientific">Thermocatellispora tengchongensis</name>
    <dbReference type="NCBI Taxonomy" id="1073253"/>
    <lineage>
        <taxon>Bacteria</taxon>
        <taxon>Bacillati</taxon>
        <taxon>Actinomycetota</taxon>
        <taxon>Actinomycetes</taxon>
        <taxon>Streptosporangiales</taxon>
        <taxon>Streptosporangiaceae</taxon>
        <taxon>Thermocatellispora</taxon>
    </lineage>
</organism>
<keyword evidence="2" id="KW-1133">Transmembrane helix</keyword>
<sequence length="257" mass="27295">MEGRRRPPHSSRALPSLSARCADARCRATAWGALLGPPAAGRVLAPDRLQVGMGLRAWRAPRQPRRAPRWRRRWRAAVAVTVAVVAVAVVAVAVTVVAVAVVAVASWAGRVAAYSRASLGSSRTCSRSPRVRPGRSAARSPTAAGMRPGLPRAGAAGPMAPSPRSRQRPCVLGMLPEPRVDKDRPWVDVPGGPSSCARDACMYMRRRRDDRGGGHRLADLALGVRLPTVPGLSGTVSATREPERVRLAEINLGSLTT</sequence>
<gene>
    <name evidence="3" type="ORF">HNP84_004229</name>
</gene>
<accession>A0A840PBD6</accession>
<protein>
    <submittedName>
        <fullName evidence="3">Uncharacterized protein</fullName>
    </submittedName>
</protein>
<proteinExistence type="predicted"/>
<reference evidence="3 4" key="1">
    <citation type="submission" date="2020-08" db="EMBL/GenBank/DDBJ databases">
        <title>Genomic Encyclopedia of Type Strains, Phase IV (KMG-IV): sequencing the most valuable type-strain genomes for metagenomic binning, comparative biology and taxonomic classification.</title>
        <authorList>
            <person name="Goeker M."/>
        </authorList>
    </citation>
    <scope>NUCLEOTIDE SEQUENCE [LARGE SCALE GENOMIC DNA]</scope>
    <source>
        <strain evidence="3 4">DSM 45615</strain>
    </source>
</reference>
<evidence type="ECO:0000256" key="2">
    <source>
        <dbReference type="SAM" id="Phobius"/>
    </source>
</evidence>
<dbReference type="AlphaFoldDB" id="A0A840PBD6"/>